<name>A0A2T4ASG4_TRIHA</name>
<dbReference type="RefSeq" id="XP_024779683.1">
    <property type="nucleotide sequence ID" value="XM_024918113.1"/>
</dbReference>
<evidence type="ECO:0000313" key="2">
    <source>
        <dbReference type="Proteomes" id="UP000241690"/>
    </source>
</evidence>
<dbReference type="GeneID" id="36626682"/>
<accession>A0A2T4ASG4</accession>
<protein>
    <submittedName>
        <fullName evidence="1">Uncharacterized protein</fullName>
    </submittedName>
</protein>
<proteinExistence type="predicted"/>
<dbReference type="EMBL" id="KZ679675">
    <property type="protein sequence ID" value="PTB60006.1"/>
    <property type="molecule type" value="Genomic_DNA"/>
</dbReference>
<dbReference type="AlphaFoldDB" id="A0A2T4ASG4"/>
<evidence type="ECO:0000313" key="1">
    <source>
        <dbReference type="EMBL" id="PTB60006.1"/>
    </source>
</evidence>
<keyword evidence="2" id="KW-1185">Reference proteome</keyword>
<reference evidence="1 2" key="1">
    <citation type="submission" date="2016-07" db="EMBL/GenBank/DDBJ databases">
        <title>Multiple horizontal gene transfer events from other fungi enriched the ability of initially mycotrophic Trichoderma (Ascomycota) to feed on dead plant biomass.</title>
        <authorList>
            <consortium name="DOE Joint Genome Institute"/>
            <person name="Aerts A."/>
            <person name="Atanasova L."/>
            <person name="Chenthamara K."/>
            <person name="Zhang J."/>
            <person name="Grujic M."/>
            <person name="Henrissat B."/>
            <person name="Kuo A."/>
            <person name="Salamov A."/>
            <person name="Lipzen A."/>
            <person name="Labutti K."/>
            <person name="Barry K."/>
            <person name="Miao Y."/>
            <person name="Rahimi M.J."/>
            <person name="Shen Q."/>
            <person name="Grigoriev I.V."/>
            <person name="Kubicek C.P."/>
            <person name="Druzhinina I.S."/>
        </authorList>
    </citation>
    <scope>NUCLEOTIDE SEQUENCE [LARGE SCALE GENOMIC DNA]</scope>
    <source>
        <strain evidence="1 2">CBS 226.95</strain>
    </source>
</reference>
<gene>
    <name evidence="1" type="ORF">M431DRAFT_502167</name>
</gene>
<organism evidence="1 2">
    <name type="scientific">Trichoderma harzianum CBS 226.95</name>
    <dbReference type="NCBI Taxonomy" id="983964"/>
    <lineage>
        <taxon>Eukaryota</taxon>
        <taxon>Fungi</taxon>
        <taxon>Dikarya</taxon>
        <taxon>Ascomycota</taxon>
        <taxon>Pezizomycotina</taxon>
        <taxon>Sordariomycetes</taxon>
        <taxon>Hypocreomycetidae</taxon>
        <taxon>Hypocreales</taxon>
        <taxon>Hypocreaceae</taxon>
        <taxon>Trichoderma</taxon>
    </lineage>
</organism>
<dbReference type="Proteomes" id="UP000241690">
    <property type="component" value="Unassembled WGS sequence"/>
</dbReference>
<sequence length="65" mass="7582">MGGGAMYGIDCVAYFRLDGESSNSWFQWWFGPYDPYEELVEMWSPSPYSRSLDGDKNIGYFYVNE</sequence>